<accession>A0A3N0DXB3</accession>
<dbReference type="SUPFAM" id="SSF51905">
    <property type="entry name" value="FAD/NAD(P)-binding domain"/>
    <property type="match status" value="1"/>
</dbReference>
<dbReference type="GO" id="GO:0004497">
    <property type="term" value="F:monooxygenase activity"/>
    <property type="evidence" value="ECO:0007669"/>
    <property type="project" value="UniProtKB-KW"/>
</dbReference>
<dbReference type="Pfam" id="PF01266">
    <property type="entry name" value="DAO"/>
    <property type="match status" value="1"/>
</dbReference>
<dbReference type="RefSeq" id="WP_123234763.1">
    <property type="nucleotide sequence ID" value="NZ_RJSG01000002.1"/>
</dbReference>
<gene>
    <name evidence="2" type="ORF">EFL95_15315</name>
</gene>
<protein>
    <submittedName>
        <fullName evidence="2">FAD-dependent monooxygenase</fullName>
    </submittedName>
</protein>
<evidence type="ECO:0000313" key="2">
    <source>
        <dbReference type="EMBL" id="RNL80262.1"/>
    </source>
</evidence>
<dbReference type="Proteomes" id="UP000277094">
    <property type="component" value="Unassembled WGS sequence"/>
</dbReference>
<dbReference type="PANTHER" id="PTHR42685:SF22">
    <property type="entry name" value="CONDITIONED MEDIUM FACTOR RECEPTOR 1"/>
    <property type="match status" value="1"/>
</dbReference>
<keyword evidence="3" id="KW-1185">Reference proteome</keyword>
<evidence type="ECO:0000313" key="3">
    <source>
        <dbReference type="Proteomes" id="UP000277094"/>
    </source>
</evidence>
<dbReference type="InterPro" id="IPR006076">
    <property type="entry name" value="FAD-dep_OxRdtase"/>
</dbReference>
<dbReference type="OrthoDB" id="9790035at2"/>
<comment type="caution">
    <text evidence="2">The sequence shown here is derived from an EMBL/GenBank/DDBJ whole genome shotgun (WGS) entry which is preliminary data.</text>
</comment>
<reference evidence="2 3" key="1">
    <citation type="submission" date="2018-11" db="EMBL/GenBank/DDBJ databases">
        <authorList>
            <person name="Li F."/>
        </authorList>
    </citation>
    <scope>NUCLEOTIDE SEQUENCE [LARGE SCALE GENOMIC DNA]</scope>
    <source>
        <strain evidence="2 3">KIS18-7</strain>
    </source>
</reference>
<keyword evidence="2" id="KW-0503">Monooxygenase</keyword>
<dbReference type="PANTHER" id="PTHR42685">
    <property type="entry name" value="GERANYLGERANYL DIPHOSPHATE REDUCTASE"/>
    <property type="match status" value="1"/>
</dbReference>
<sequence length="433" mass="46538">MKAVVAGGGPVGIYAAIALARRGHAVTLVDRDPGPTGSDWQRAGVMQFEHAHGWRPQVVEALRAEMPDVLDALLDAGARLEQLPGMPGIEALACRRPVLERVLRRCAAQEPDLRWRTGHVDRLEVSDGRTSGVVVDGDPLPADLVVVATGRNSRLGDELRGPAEGGSCGFSYVTRVYRALPGTAPYRGFPSFQTGPGYVSVVIGGDGDTHSVVIAYPSHDETFGGLRTEGGFATAAQLVPNLAPWTTPDSFEPLTDVLVGGHLTNTYRLQGPALGLPPATGLFFVGDAVLTTNPAAGRNLALLIPHVRHLLGSLDDHAQDLDDASLALDSWAEQHLRPWYLDHVRWDRTLLERFDGRDLDLAERLPSDVICAAAEVDDSLRPYVGMYFGMVAGPDILDAAEPRVRELLAEGWRPSTPGPTRAELAEALHVPTR</sequence>
<dbReference type="Gene3D" id="3.50.50.60">
    <property type="entry name" value="FAD/NAD(P)-binding domain"/>
    <property type="match status" value="1"/>
</dbReference>
<dbReference type="EMBL" id="RJSG01000002">
    <property type="protein sequence ID" value="RNL80262.1"/>
    <property type="molecule type" value="Genomic_DNA"/>
</dbReference>
<organism evidence="2 3">
    <name type="scientific">Nocardioides marmorisolisilvae</name>
    <dbReference type="NCBI Taxonomy" id="1542737"/>
    <lineage>
        <taxon>Bacteria</taxon>
        <taxon>Bacillati</taxon>
        <taxon>Actinomycetota</taxon>
        <taxon>Actinomycetes</taxon>
        <taxon>Propionibacteriales</taxon>
        <taxon>Nocardioidaceae</taxon>
        <taxon>Nocardioides</taxon>
    </lineage>
</organism>
<keyword evidence="2" id="KW-0560">Oxidoreductase</keyword>
<feature type="domain" description="FAD dependent oxidoreductase" evidence="1">
    <location>
        <begin position="3"/>
        <end position="70"/>
    </location>
</feature>
<evidence type="ECO:0000259" key="1">
    <source>
        <dbReference type="Pfam" id="PF01266"/>
    </source>
</evidence>
<name>A0A3N0DXB3_9ACTN</name>
<dbReference type="InterPro" id="IPR036188">
    <property type="entry name" value="FAD/NAD-bd_sf"/>
</dbReference>
<dbReference type="InterPro" id="IPR050407">
    <property type="entry name" value="Geranylgeranyl_reductase"/>
</dbReference>
<proteinExistence type="predicted"/>
<dbReference type="AlphaFoldDB" id="A0A3N0DXB3"/>